<dbReference type="WormBase" id="W03D2.1e">
    <property type="protein sequence ID" value="CE48670"/>
    <property type="gene ID" value="WBGene00004157"/>
    <property type="gene designation" value="pqn-75"/>
</dbReference>
<evidence type="ECO:0000313" key="3">
    <source>
        <dbReference type="WormBase" id="W03D2.1e"/>
    </source>
</evidence>
<proteinExistence type="predicted"/>
<dbReference type="EMBL" id="BX284604">
    <property type="protein sequence ID" value="CDH93148.1"/>
    <property type="molecule type" value="Genomic_DNA"/>
</dbReference>
<dbReference type="ExpressionAtlas" id="U4PBP8">
    <property type="expression patterns" value="baseline and differential"/>
</dbReference>
<dbReference type="HOGENOM" id="CLU_2560370_0_0_1"/>
<accession>U4PBP8</accession>
<dbReference type="AGR" id="WB:WBGene00004157"/>
<gene>
    <name evidence="1 3" type="primary">pqn-75</name>
    <name evidence="1" type="ORF">CELE_W03D2.1</name>
    <name evidence="3" type="ORF">W03D2.1</name>
</gene>
<keyword evidence="1" id="KW-0034">Amyloid</keyword>
<name>U4PBP8_CAEEL</name>
<reference evidence="1 2" key="1">
    <citation type="journal article" date="1998" name="Science">
        <title>Genome sequence of the nematode C. elegans: a platform for investigating biology.</title>
        <authorList>
            <consortium name="The C. elegans sequencing consortium"/>
            <person name="Sulson J.E."/>
            <person name="Waterston R."/>
        </authorList>
    </citation>
    <scope>NUCLEOTIDE SEQUENCE [LARGE SCALE GENOMIC DNA]</scope>
    <source>
        <strain evidence="1 2">Bristol N2</strain>
    </source>
</reference>
<keyword evidence="1" id="KW-0640">Prion</keyword>
<dbReference type="GeneID" id="177165"/>
<evidence type="ECO:0000313" key="1">
    <source>
        <dbReference type="EMBL" id="CDH93148.1"/>
    </source>
</evidence>
<protein>
    <submittedName>
        <fullName evidence="1">Prion-like-(Q/N-rich)-domain-bearing protein</fullName>
    </submittedName>
</protein>
<keyword evidence="2" id="KW-1185">Reference proteome</keyword>
<dbReference type="KEGG" id="cel:CELE_W03D2.1"/>
<dbReference type="RefSeq" id="NP_001294405.1">
    <property type="nucleotide sequence ID" value="NM_001307476.1"/>
</dbReference>
<dbReference type="CTD" id="177165"/>
<sequence>MEIIHLSETYSLKFRSFNVACKLSGNPRKETFLKHLLEVFHRPIIDNLTLSSKKCDLQWINSTFQGLKIRRKQNSVAITSTT</sequence>
<dbReference type="AlphaFoldDB" id="U4PBP8"/>
<dbReference type="Proteomes" id="UP000001940">
    <property type="component" value="Chromosome IV"/>
</dbReference>
<dbReference type="Bgee" id="WBGene00004157">
    <property type="expression patterns" value="Expressed in embryo and 3 other cell types or tissues"/>
</dbReference>
<evidence type="ECO:0000313" key="2">
    <source>
        <dbReference type="Proteomes" id="UP000001940"/>
    </source>
</evidence>
<organism evidence="1 2">
    <name type="scientific">Caenorhabditis elegans</name>
    <dbReference type="NCBI Taxonomy" id="6239"/>
    <lineage>
        <taxon>Eukaryota</taxon>
        <taxon>Metazoa</taxon>
        <taxon>Ecdysozoa</taxon>
        <taxon>Nematoda</taxon>
        <taxon>Chromadorea</taxon>
        <taxon>Rhabditida</taxon>
        <taxon>Rhabditina</taxon>
        <taxon>Rhabditomorpha</taxon>
        <taxon>Rhabditoidea</taxon>
        <taxon>Rhabditidae</taxon>
        <taxon>Peloderinae</taxon>
        <taxon>Caenorhabditis</taxon>
    </lineage>
</organism>